<comment type="similarity">
    <text evidence="2">Belongs to the SHMT family.</text>
</comment>
<sequence>SGGTDVHLVLVDLRDSDLDGQQAEDRLHEVGITVNRNAVPNDPRPPMVTSGLRIGTPALATRGFDADDFREVADIIAETLKPGFDTESLKARVTALAEKHPLYER</sequence>
<dbReference type="GO" id="GO:0004372">
    <property type="term" value="F:glycine hydroxymethyltransferase activity"/>
    <property type="evidence" value="ECO:0007669"/>
    <property type="project" value="UniProtKB-EC"/>
</dbReference>
<evidence type="ECO:0000256" key="1">
    <source>
        <dbReference type="ARBA" id="ARBA00001933"/>
    </source>
</evidence>
<gene>
    <name evidence="5" type="ORF">QIS96_37480</name>
</gene>
<name>A0ABT6SNC9_9ACTN</name>
<dbReference type="SUPFAM" id="SSF53383">
    <property type="entry name" value="PLP-dependent transferases"/>
    <property type="match status" value="1"/>
</dbReference>
<proteinExistence type="inferred from homology"/>
<dbReference type="PANTHER" id="PTHR11680:SF35">
    <property type="entry name" value="SERINE HYDROXYMETHYLTRANSFERASE 1"/>
    <property type="match status" value="1"/>
</dbReference>
<evidence type="ECO:0000313" key="6">
    <source>
        <dbReference type="Proteomes" id="UP001223978"/>
    </source>
</evidence>
<feature type="non-terminal residue" evidence="5">
    <location>
        <position position="1"/>
    </location>
</feature>
<comment type="caution">
    <text evidence="5">The sequence shown here is derived from an EMBL/GenBank/DDBJ whole genome shotgun (WGS) entry which is preliminary data.</text>
</comment>
<keyword evidence="5" id="KW-0808">Transferase</keyword>
<organism evidence="5 6">
    <name type="scientific">Streptomyces cavernicola</name>
    <dbReference type="NCBI Taxonomy" id="3043613"/>
    <lineage>
        <taxon>Bacteria</taxon>
        <taxon>Bacillati</taxon>
        <taxon>Actinomycetota</taxon>
        <taxon>Actinomycetes</taxon>
        <taxon>Kitasatosporales</taxon>
        <taxon>Streptomycetaceae</taxon>
        <taxon>Streptomyces</taxon>
    </lineage>
</organism>
<dbReference type="EC" id="2.1.2.1" evidence="5"/>
<evidence type="ECO:0000259" key="4">
    <source>
        <dbReference type="Pfam" id="PF00464"/>
    </source>
</evidence>
<keyword evidence="6" id="KW-1185">Reference proteome</keyword>
<accession>A0ABT6SNC9</accession>
<keyword evidence="3" id="KW-0663">Pyridoxal phosphate</keyword>
<dbReference type="Pfam" id="PF00464">
    <property type="entry name" value="SHMT"/>
    <property type="match status" value="1"/>
</dbReference>
<dbReference type="PANTHER" id="PTHR11680">
    <property type="entry name" value="SERINE HYDROXYMETHYLTRANSFERASE"/>
    <property type="match status" value="1"/>
</dbReference>
<feature type="domain" description="Serine hydroxymethyltransferase-like" evidence="4">
    <location>
        <begin position="1"/>
        <end position="76"/>
    </location>
</feature>
<dbReference type="InterPro" id="IPR015424">
    <property type="entry name" value="PyrdxlP-dep_Trfase"/>
</dbReference>
<dbReference type="InterPro" id="IPR039429">
    <property type="entry name" value="SHMT-like_dom"/>
</dbReference>
<evidence type="ECO:0000313" key="5">
    <source>
        <dbReference type="EMBL" id="MDI3409500.1"/>
    </source>
</evidence>
<reference evidence="5 6" key="1">
    <citation type="submission" date="2023-05" db="EMBL/GenBank/DDBJ databases">
        <title>Draft genome sequence of Streptomyces sp. B-S-A6 isolated from a cave soil in Thailand.</title>
        <authorList>
            <person name="Chamroensaksri N."/>
            <person name="Muangham S."/>
        </authorList>
    </citation>
    <scope>NUCLEOTIDE SEQUENCE [LARGE SCALE GENOMIC DNA]</scope>
    <source>
        <strain evidence="5 6">B-S-A6</strain>
    </source>
</reference>
<dbReference type="EMBL" id="JASCIQ010000085">
    <property type="protein sequence ID" value="MDI3409500.1"/>
    <property type="molecule type" value="Genomic_DNA"/>
</dbReference>
<comment type="cofactor">
    <cofactor evidence="1">
        <name>pyridoxal 5'-phosphate</name>
        <dbReference type="ChEBI" id="CHEBI:597326"/>
    </cofactor>
</comment>
<evidence type="ECO:0000256" key="2">
    <source>
        <dbReference type="ARBA" id="ARBA00006376"/>
    </source>
</evidence>
<dbReference type="InterPro" id="IPR049943">
    <property type="entry name" value="Ser_HO-MeTrfase-like"/>
</dbReference>
<dbReference type="Gene3D" id="3.90.1150.10">
    <property type="entry name" value="Aspartate Aminotransferase, domain 1"/>
    <property type="match status" value="1"/>
</dbReference>
<protein>
    <submittedName>
        <fullName evidence="5">Serine hydroxymethyltransferase</fullName>
        <ecNumber evidence="5">2.1.2.1</ecNumber>
    </submittedName>
</protein>
<dbReference type="Proteomes" id="UP001223978">
    <property type="component" value="Unassembled WGS sequence"/>
</dbReference>
<dbReference type="InterPro" id="IPR015422">
    <property type="entry name" value="PyrdxlP-dep_Trfase_small"/>
</dbReference>
<evidence type="ECO:0000256" key="3">
    <source>
        <dbReference type="ARBA" id="ARBA00022898"/>
    </source>
</evidence>